<evidence type="ECO:0000313" key="3">
    <source>
        <dbReference type="Proteomes" id="UP000670092"/>
    </source>
</evidence>
<accession>A0A8H7YR82</accession>
<reference evidence="2 3" key="1">
    <citation type="submission" date="2021-01" db="EMBL/GenBank/DDBJ databases">
        <title>Chromosome-level genome assembly of a human fungal pathogen reveals clustering of transcriptionally co-regulated genes.</title>
        <authorList>
            <person name="Voorhies M."/>
            <person name="Cohen S."/>
            <person name="Shea T.P."/>
            <person name="Petrus S."/>
            <person name="Munoz J.F."/>
            <person name="Poplawski S."/>
            <person name="Goldman W.E."/>
            <person name="Michael T."/>
            <person name="Cuomo C.A."/>
            <person name="Sil A."/>
            <person name="Beyhan S."/>
        </authorList>
    </citation>
    <scope>NUCLEOTIDE SEQUENCE [LARGE SCALE GENOMIC DNA]</scope>
    <source>
        <strain evidence="2 3">G184AR</strain>
    </source>
</reference>
<protein>
    <submittedName>
        <fullName evidence="2">Uncharacterized protein</fullName>
    </submittedName>
</protein>
<dbReference type="AlphaFoldDB" id="A0A8H7YR82"/>
<proteinExistence type="predicted"/>
<name>A0A8H7YR82_AJECA</name>
<keyword evidence="1" id="KW-0472">Membrane</keyword>
<organism evidence="2 3">
    <name type="scientific">Ajellomyces capsulatus</name>
    <name type="common">Darling's disease fungus</name>
    <name type="synonym">Histoplasma capsulatum</name>
    <dbReference type="NCBI Taxonomy" id="5037"/>
    <lineage>
        <taxon>Eukaryota</taxon>
        <taxon>Fungi</taxon>
        <taxon>Dikarya</taxon>
        <taxon>Ascomycota</taxon>
        <taxon>Pezizomycotina</taxon>
        <taxon>Eurotiomycetes</taxon>
        <taxon>Eurotiomycetidae</taxon>
        <taxon>Onygenales</taxon>
        <taxon>Ajellomycetaceae</taxon>
        <taxon>Histoplasma</taxon>
    </lineage>
</organism>
<comment type="caution">
    <text evidence="2">The sequence shown here is derived from an EMBL/GenBank/DDBJ whole genome shotgun (WGS) entry which is preliminary data.</text>
</comment>
<feature type="transmembrane region" description="Helical" evidence="1">
    <location>
        <begin position="22"/>
        <end position="41"/>
    </location>
</feature>
<dbReference type="VEuPathDB" id="FungiDB:I7I52_06201"/>
<evidence type="ECO:0000313" key="2">
    <source>
        <dbReference type="EMBL" id="KAG5295806.1"/>
    </source>
</evidence>
<keyword evidence="1" id="KW-0812">Transmembrane</keyword>
<gene>
    <name evidence="2" type="ORF">I7I52_06201</name>
</gene>
<dbReference type="Proteomes" id="UP000670092">
    <property type="component" value="Unassembled WGS sequence"/>
</dbReference>
<feature type="transmembrane region" description="Helical" evidence="1">
    <location>
        <begin position="198"/>
        <end position="219"/>
    </location>
</feature>
<sequence>MCTHFFPGEGGSLWYKCPGLDMALPALSICLSCACACVSSVNRQASLAGMETFPDKKAIIHIHTRSIYIRPTAGTHESGPIRCGAGDKLRSSPVETRCNFHFPGTNRFFLLLALPGGELAAGILTLWPRPALPCPNHTQTTIRVGWMDIYLLPSSSLSHSGWQRLAWNVQRAACSRRCKCGKNCSGARPSFSIPDPPVLIRGLFLFVFLFGFSFFFFLFPPVMYDDAGEEFGLVWFDQGSE</sequence>
<keyword evidence="1" id="KW-1133">Transmembrane helix</keyword>
<dbReference type="EMBL" id="JAEVHI010000003">
    <property type="protein sequence ID" value="KAG5295806.1"/>
    <property type="molecule type" value="Genomic_DNA"/>
</dbReference>
<evidence type="ECO:0000256" key="1">
    <source>
        <dbReference type="SAM" id="Phobius"/>
    </source>
</evidence>